<reference evidence="2 3" key="1">
    <citation type="submission" date="2016-08" db="EMBL/GenBank/DDBJ databases">
        <title>Draft genome sequence of allopolyploid Zygosaccharomyces rouxii.</title>
        <authorList>
            <person name="Watanabe J."/>
            <person name="Uehara K."/>
            <person name="Mogi Y."/>
            <person name="Tsukioka Y."/>
        </authorList>
    </citation>
    <scope>NUCLEOTIDE SEQUENCE [LARGE SCALE GENOMIC DNA]</scope>
    <source>
        <strain evidence="2 3">NBRC 110957</strain>
    </source>
</reference>
<dbReference type="AlphaFoldDB" id="A0A1Q3A0Q5"/>
<evidence type="ECO:0000313" key="2">
    <source>
        <dbReference type="EMBL" id="GAV49274.1"/>
    </source>
</evidence>
<proteinExistence type="predicted"/>
<feature type="region of interest" description="Disordered" evidence="1">
    <location>
        <begin position="62"/>
        <end position="91"/>
    </location>
</feature>
<evidence type="ECO:0000256" key="1">
    <source>
        <dbReference type="SAM" id="MobiDB-lite"/>
    </source>
</evidence>
<dbReference type="EMBL" id="BDGX01000014">
    <property type="protein sequence ID" value="GAV49274.1"/>
    <property type="molecule type" value="Genomic_DNA"/>
</dbReference>
<feature type="region of interest" description="Disordered" evidence="1">
    <location>
        <begin position="1"/>
        <end position="40"/>
    </location>
</feature>
<comment type="caution">
    <text evidence="2">The sequence shown here is derived from an EMBL/GenBank/DDBJ whole genome shotgun (WGS) entry which is preliminary data.</text>
</comment>
<name>A0A1Q3A0Q5_ZYGRO</name>
<evidence type="ECO:0000313" key="3">
    <source>
        <dbReference type="Proteomes" id="UP000187013"/>
    </source>
</evidence>
<sequence>MGLKKIFSSVRSNNSVKSSDHSESEATVIDQGSSEFESNESLNFQFESEKTDSACSTAIPEETGVYPSIPNSPSDPASEHVVYSDDDGSAESPIQDSIKVINGLNLSVDFDPQFQNTIVGLDDIEEFKSDYCALKKEDGKLASHTSELTSNNKAPTPNNVSIRSLAKDLRKENFGIIELPSKDSISRKMYDKVVKERLETFLVNRELKTEIAALSQLVVSLNHIHNDTMRNLQIEAFRAQTFENALITTRHQAEAEKAGLHQVIDNLTETNEELTAGAEKMKCGYEEIISELIKQRIDDLQQLKSRTQADKLALENAQRLQREKLNCMSLLNNSQGEDHELQRSAQRSDQRQSQDLQAHHEELIKKFCVQ</sequence>
<dbReference type="Proteomes" id="UP000187013">
    <property type="component" value="Unassembled WGS sequence"/>
</dbReference>
<protein>
    <submittedName>
        <fullName evidence="2">Uncharacterized protein</fullName>
    </submittedName>
</protein>
<gene>
    <name evidence="2" type="ORF">ZYGR_0N06810</name>
</gene>
<accession>A0A1Q3A0Q5</accession>
<feature type="compositionally biased region" description="Low complexity" evidence="1">
    <location>
        <begin position="8"/>
        <end position="17"/>
    </location>
</feature>
<organism evidence="2 3">
    <name type="scientific">Zygosaccharomyces rouxii</name>
    <dbReference type="NCBI Taxonomy" id="4956"/>
    <lineage>
        <taxon>Eukaryota</taxon>
        <taxon>Fungi</taxon>
        <taxon>Dikarya</taxon>
        <taxon>Ascomycota</taxon>
        <taxon>Saccharomycotina</taxon>
        <taxon>Saccharomycetes</taxon>
        <taxon>Saccharomycetales</taxon>
        <taxon>Saccharomycetaceae</taxon>
        <taxon>Zygosaccharomyces</taxon>
    </lineage>
</organism>
<feature type="region of interest" description="Disordered" evidence="1">
    <location>
        <begin position="336"/>
        <end position="356"/>
    </location>
</feature>